<dbReference type="Proteomes" id="UP000640333">
    <property type="component" value="Unassembled WGS sequence"/>
</dbReference>
<evidence type="ECO:0000256" key="3">
    <source>
        <dbReference type="ARBA" id="ARBA00021717"/>
    </source>
</evidence>
<evidence type="ECO:0000256" key="10">
    <source>
        <dbReference type="RuleBase" id="RU362071"/>
    </source>
</evidence>
<feature type="transmembrane region" description="Helical" evidence="10">
    <location>
        <begin position="214"/>
        <end position="234"/>
    </location>
</feature>
<dbReference type="NCBIfam" id="TIGR01400">
    <property type="entry name" value="fliR"/>
    <property type="match status" value="1"/>
</dbReference>
<feature type="transmembrane region" description="Helical" evidence="10">
    <location>
        <begin position="40"/>
        <end position="58"/>
    </location>
</feature>
<keyword evidence="6 10" id="KW-1133">Transmembrane helix</keyword>
<comment type="subcellular location">
    <subcellularLocation>
        <location evidence="10">Cell membrane</location>
        <topology evidence="10">Multi-pass membrane protein</topology>
    </subcellularLocation>
    <subcellularLocation>
        <location evidence="10">Bacterial flagellum basal body</location>
    </subcellularLocation>
</comment>
<evidence type="ECO:0000256" key="5">
    <source>
        <dbReference type="ARBA" id="ARBA00022692"/>
    </source>
</evidence>
<sequence>MFELDLGQIDRIVSSFLWPFFRVASFFMVIPMIGSRLVPVRIRLGLALVVSFLIVPLLPDMPVYDGLAFETVKIIAQQILIGSLMGFLVQVLFQVFVLGAQLTAMQMGLGFASTSDPANGVSVVILGQYYLMIVMMFFLATNGHLIMIELLVKSFTLVPVGGANMVIDSYWKMALAGSWMFSGALMIALPAVTALLVVNFAFGVMTRAAPQLNIFAIGFPFTMLMGLLIAWISMGDLLGHYFKMTEFALDYLLDMIVAESR</sequence>
<dbReference type="PRINTS" id="PR00953">
    <property type="entry name" value="TYPE3IMRPROT"/>
</dbReference>
<name>A0A8J7FAE5_9GAMM</name>
<dbReference type="GO" id="GO:0005886">
    <property type="term" value="C:plasma membrane"/>
    <property type="evidence" value="ECO:0007669"/>
    <property type="project" value="UniProtKB-SubCell"/>
</dbReference>
<keyword evidence="11" id="KW-0966">Cell projection</keyword>
<feature type="transmembrane region" description="Helical" evidence="10">
    <location>
        <begin position="120"/>
        <end position="139"/>
    </location>
</feature>
<comment type="function">
    <text evidence="1 10">Role in flagellar biosynthesis.</text>
</comment>
<evidence type="ECO:0000256" key="2">
    <source>
        <dbReference type="ARBA" id="ARBA00009772"/>
    </source>
</evidence>
<dbReference type="Pfam" id="PF01311">
    <property type="entry name" value="Bac_export_1"/>
    <property type="match status" value="1"/>
</dbReference>
<evidence type="ECO:0000256" key="6">
    <source>
        <dbReference type="ARBA" id="ARBA00022989"/>
    </source>
</evidence>
<dbReference type="InterPro" id="IPR002010">
    <property type="entry name" value="T3SS_IM_R"/>
</dbReference>
<evidence type="ECO:0000313" key="11">
    <source>
        <dbReference type="EMBL" id="MBE9396397.1"/>
    </source>
</evidence>
<dbReference type="InterPro" id="IPR006303">
    <property type="entry name" value="FliR"/>
</dbReference>
<evidence type="ECO:0000256" key="1">
    <source>
        <dbReference type="ARBA" id="ARBA00002578"/>
    </source>
</evidence>
<dbReference type="PANTHER" id="PTHR30065:SF8">
    <property type="entry name" value="FLAGELLAR BIOSYNTHETIC PROTEIN FLIR"/>
    <property type="match status" value="1"/>
</dbReference>
<dbReference type="RefSeq" id="WP_193951953.1">
    <property type="nucleotide sequence ID" value="NZ_JADEYS010000003.1"/>
</dbReference>
<evidence type="ECO:0000256" key="7">
    <source>
        <dbReference type="ARBA" id="ARBA00023136"/>
    </source>
</evidence>
<comment type="similarity">
    <text evidence="2 10">Belongs to the FliR/MopE/SpaR family.</text>
</comment>
<keyword evidence="12" id="KW-1185">Reference proteome</keyword>
<keyword evidence="11" id="KW-0282">Flagellum</keyword>
<dbReference type="GO" id="GO:0044780">
    <property type="term" value="P:bacterial-type flagellum assembly"/>
    <property type="evidence" value="ECO:0007669"/>
    <property type="project" value="UniProtKB-UniRule"/>
</dbReference>
<evidence type="ECO:0000256" key="9">
    <source>
        <dbReference type="NCBIfam" id="TIGR01400"/>
    </source>
</evidence>
<dbReference type="GO" id="GO:0009425">
    <property type="term" value="C:bacterial-type flagellum basal body"/>
    <property type="evidence" value="ECO:0007669"/>
    <property type="project" value="UniProtKB-SubCell"/>
</dbReference>
<evidence type="ECO:0000313" key="12">
    <source>
        <dbReference type="Proteomes" id="UP000640333"/>
    </source>
</evidence>
<proteinExistence type="inferred from homology"/>
<keyword evidence="8 10" id="KW-0975">Bacterial flagellum</keyword>
<dbReference type="AlphaFoldDB" id="A0A8J7FAE5"/>
<dbReference type="GO" id="GO:0006605">
    <property type="term" value="P:protein targeting"/>
    <property type="evidence" value="ECO:0007669"/>
    <property type="project" value="UniProtKB-UniRule"/>
</dbReference>
<feature type="transmembrane region" description="Helical" evidence="10">
    <location>
        <begin position="146"/>
        <end position="167"/>
    </location>
</feature>
<comment type="caution">
    <text evidence="11">The sequence shown here is derived from an EMBL/GenBank/DDBJ whole genome shotgun (WGS) entry which is preliminary data.</text>
</comment>
<feature type="transmembrane region" description="Helical" evidence="10">
    <location>
        <begin position="179"/>
        <end position="202"/>
    </location>
</feature>
<keyword evidence="4 10" id="KW-1003">Cell membrane</keyword>
<accession>A0A8J7FAE5</accession>
<gene>
    <name evidence="11" type="primary">fliR</name>
    <name evidence="11" type="ORF">IOQ59_03890</name>
</gene>
<evidence type="ECO:0000256" key="8">
    <source>
        <dbReference type="ARBA" id="ARBA00023143"/>
    </source>
</evidence>
<organism evidence="11 12">
    <name type="scientific">Pontibacterium sinense</name>
    <dbReference type="NCBI Taxonomy" id="2781979"/>
    <lineage>
        <taxon>Bacteria</taxon>
        <taxon>Pseudomonadati</taxon>
        <taxon>Pseudomonadota</taxon>
        <taxon>Gammaproteobacteria</taxon>
        <taxon>Oceanospirillales</taxon>
        <taxon>Oceanospirillaceae</taxon>
        <taxon>Pontibacterium</taxon>
    </lineage>
</organism>
<keyword evidence="7 10" id="KW-0472">Membrane</keyword>
<keyword evidence="11" id="KW-0969">Cilium</keyword>
<protein>
    <recommendedName>
        <fullName evidence="3 9">Flagellar biosynthetic protein FliR</fullName>
    </recommendedName>
</protein>
<keyword evidence="5 10" id="KW-0812">Transmembrane</keyword>
<feature type="transmembrane region" description="Helical" evidence="10">
    <location>
        <begin position="12"/>
        <end position="34"/>
    </location>
</feature>
<feature type="transmembrane region" description="Helical" evidence="10">
    <location>
        <begin position="79"/>
        <end position="100"/>
    </location>
</feature>
<evidence type="ECO:0000256" key="4">
    <source>
        <dbReference type="ARBA" id="ARBA00022475"/>
    </source>
</evidence>
<reference evidence="11" key="1">
    <citation type="submission" date="2020-10" db="EMBL/GenBank/DDBJ databases">
        <title>Bacterium isolated from coastal waters sediment.</title>
        <authorList>
            <person name="Chen R.-J."/>
            <person name="Lu D.-C."/>
            <person name="Zhu K.-L."/>
            <person name="Du Z.-J."/>
        </authorList>
    </citation>
    <scope>NUCLEOTIDE SEQUENCE</scope>
    <source>
        <strain evidence="11">N1Y112</strain>
    </source>
</reference>
<dbReference type="EMBL" id="JADEYS010000003">
    <property type="protein sequence ID" value="MBE9396397.1"/>
    <property type="molecule type" value="Genomic_DNA"/>
</dbReference>
<dbReference type="PANTHER" id="PTHR30065">
    <property type="entry name" value="FLAGELLAR BIOSYNTHETIC PROTEIN FLIR"/>
    <property type="match status" value="1"/>
</dbReference>